<reference evidence="1" key="1">
    <citation type="journal article" date="2014" name="Front. Microbiol.">
        <title>High frequency of phylogenetically diverse reductive dehalogenase-homologous genes in deep subseafloor sedimentary metagenomes.</title>
        <authorList>
            <person name="Kawai M."/>
            <person name="Futagami T."/>
            <person name="Toyoda A."/>
            <person name="Takaki Y."/>
            <person name="Nishi S."/>
            <person name="Hori S."/>
            <person name="Arai W."/>
            <person name="Tsubouchi T."/>
            <person name="Morono Y."/>
            <person name="Uchiyama I."/>
            <person name="Ito T."/>
            <person name="Fujiyama A."/>
            <person name="Inagaki F."/>
            <person name="Takami H."/>
        </authorList>
    </citation>
    <scope>NUCLEOTIDE SEQUENCE</scope>
    <source>
        <strain evidence="1">Expedition CK06-06</strain>
    </source>
</reference>
<dbReference type="AlphaFoldDB" id="X1KF93"/>
<organism evidence="1">
    <name type="scientific">marine sediment metagenome</name>
    <dbReference type="NCBI Taxonomy" id="412755"/>
    <lineage>
        <taxon>unclassified sequences</taxon>
        <taxon>metagenomes</taxon>
        <taxon>ecological metagenomes</taxon>
    </lineage>
</organism>
<gene>
    <name evidence="1" type="ORF">S06H3_19350</name>
</gene>
<name>X1KF93_9ZZZZ</name>
<accession>X1KF93</accession>
<comment type="caution">
    <text evidence="1">The sequence shown here is derived from an EMBL/GenBank/DDBJ whole genome shotgun (WGS) entry which is preliminary data.</text>
</comment>
<dbReference type="EMBL" id="BARV01009897">
    <property type="protein sequence ID" value="GAI05323.1"/>
    <property type="molecule type" value="Genomic_DNA"/>
</dbReference>
<protein>
    <submittedName>
        <fullName evidence="1">Uncharacterized protein</fullName>
    </submittedName>
</protein>
<proteinExistence type="predicted"/>
<feature type="non-terminal residue" evidence="1">
    <location>
        <position position="1"/>
    </location>
</feature>
<evidence type="ECO:0000313" key="1">
    <source>
        <dbReference type="EMBL" id="GAI05323.1"/>
    </source>
</evidence>
<sequence length="34" mass="3883">LSCVMVASLFQFDGADYLIGINIQGFHNLYEIKY</sequence>